<gene>
    <name evidence="2" type="ORF">LIP_0094</name>
</gene>
<feature type="transmembrane region" description="Helical" evidence="1">
    <location>
        <begin position="363"/>
        <end position="381"/>
    </location>
</feature>
<feature type="transmembrane region" description="Helical" evidence="1">
    <location>
        <begin position="495"/>
        <end position="517"/>
    </location>
</feature>
<reference evidence="3" key="2">
    <citation type="journal article" date="2016" name="Int. J. Syst. Evol. Microbiol.">
        <title>Complete genome sequence and cell structure of Limnochorda pilosa, a Gram-negative spore-former within the phylum Firmicutes.</title>
        <authorList>
            <person name="Watanabe M."/>
            <person name="Kojima H."/>
            <person name="Fukui M."/>
        </authorList>
    </citation>
    <scope>NUCLEOTIDE SEQUENCE [LARGE SCALE GENOMIC DNA]</scope>
    <source>
        <strain evidence="3">HC45</strain>
    </source>
</reference>
<keyword evidence="3" id="KW-1185">Reference proteome</keyword>
<dbReference type="KEGG" id="lpil:LIP_0094"/>
<proteinExistence type="predicted"/>
<evidence type="ECO:0000313" key="3">
    <source>
        <dbReference type="Proteomes" id="UP000065807"/>
    </source>
</evidence>
<feature type="transmembrane region" description="Helical" evidence="1">
    <location>
        <begin position="243"/>
        <end position="261"/>
    </location>
</feature>
<protein>
    <submittedName>
        <fullName evidence="2">Uncharacterized protein</fullName>
    </submittedName>
</protein>
<dbReference type="Proteomes" id="UP000065807">
    <property type="component" value="Chromosome"/>
</dbReference>
<dbReference type="EMBL" id="AP014924">
    <property type="protein sequence ID" value="BAS25951.1"/>
    <property type="molecule type" value="Genomic_DNA"/>
</dbReference>
<keyword evidence="1" id="KW-0472">Membrane</keyword>
<dbReference type="AlphaFoldDB" id="A0A0K2SFS0"/>
<dbReference type="InterPro" id="IPR031584">
    <property type="entry name" value="Put_ABC_export"/>
</dbReference>
<evidence type="ECO:0000256" key="1">
    <source>
        <dbReference type="SAM" id="Phobius"/>
    </source>
</evidence>
<keyword evidence="1" id="KW-1133">Transmembrane helix</keyword>
<evidence type="ECO:0000313" key="2">
    <source>
        <dbReference type="EMBL" id="BAS25951.1"/>
    </source>
</evidence>
<dbReference type="RefSeq" id="WP_068132864.1">
    <property type="nucleotide sequence ID" value="NZ_AP014924.1"/>
</dbReference>
<dbReference type="STRING" id="1555112.LIP_0094"/>
<feature type="transmembrane region" description="Helical" evidence="1">
    <location>
        <begin position="161"/>
        <end position="182"/>
    </location>
</feature>
<feature type="transmembrane region" description="Helical" evidence="1">
    <location>
        <begin position="388"/>
        <end position="407"/>
    </location>
</feature>
<keyword evidence="1" id="KW-0812">Transmembrane</keyword>
<sequence>MTPSPFGAAPGPARDLRALAVLELRRERNRLVRLLHRPAWLLFYAAVALGVAAVFLRGPGGDGQPPVPGDGGFVSGGLAALWILLSVGQRLWAAAQRSPFTLSSADASLLLPSPISSRHLLIFQLARTAIQRLVTQLPFLVLWVVLLESAGHSLGRAGVGWFYAFIILMGLWGDGTHAVVWLALEHQPQPRAARARRALKGFLAAGAATGVGWLLAPVVTALLSGAPAGAGGVMSLLLERAHGLATVPPVSWAAAFLGAALGQGNGVWAATVAGAGVLVGLWAVAAALADDYYEPLVLQGEQDARIHQAASTWNVDTQSVAVEHLGLPGRLRQVRALPPMGQGAWALFWQQANRWLRLELASWWMSLLGLAVLGGVLGALVRAGTASLWLWVVPPALALFSAPWGYLSEELRRPYLYLIPDAAWKRLVAASLVSSLDLFLSYGVMLGVAVGIAGAGAASLAGGLLVLLAVAWLTQGSLALASVGVPPWLGRATRMVIQSVLVLVGLIPGVAAAWVALALGAASAAAAGVGFLTTSAVGAGLFAAAAALFHRAELGE</sequence>
<organism evidence="2 3">
    <name type="scientific">Limnochorda pilosa</name>
    <dbReference type="NCBI Taxonomy" id="1555112"/>
    <lineage>
        <taxon>Bacteria</taxon>
        <taxon>Bacillati</taxon>
        <taxon>Bacillota</taxon>
        <taxon>Limnochordia</taxon>
        <taxon>Limnochordales</taxon>
        <taxon>Limnochordaceae</taxon>
        <taxon>Limnochorda</taxon>
    </lineage>
</organism>
<name>A0A0K2SFS0_LIMPI</name>
<feature type="transmembrane region" description="Helical" evidence="1">
    <location>
        <begin position="137"/>
        <end position="155"/>
    </location>
</feature>
<feature type="transmembrane region" description="Helical" evidence="1">
    <location>
        <begin position="202"/>
        <end position="223"/>
    </location>
</feature>
<feature type="transmembrane region" description="Helical" evidence="1">
    <location>
        <begin position="524"/>
        <end position="549"/>
    </location>
</feature>
<dbReference type="Pfam" id="PF16962">
    <property type="entry name" value="ABC_export"/>
    <property type="match status" value="1"/>
</dbReference>
<accession>A0A0K2SFS0</accession>
<feature type="transmembrane region" description="Helical" evidence="1">
    <location>
        <begin position="34"/>
        <end position="56"/>
    </location>
</feature>
<feature type="transmembrane region" description="Helical" evidence="1">
    <location>
        <begin position="268"/>
        <end position="289"/>
    </location>
</feature>
<feature type="transmembrane region" description="Helical" evidence="1">
    <location>
        <begin position="76"/>
        <end position="93"/>
    </location>
</feature>
<reference evidence="3" key="1">
    <citation type="submission" date="2015-07" db="EMBL/GenBank/DDBJ databases">
        <title>Complete genome sequence and phylogenetic analysis of Limnochorda pilosa.</title>
        <authorList>
            <person name="Watanabe M."/>
            <person name="Kojima H."/>
            <person name="Fukui M."/>
        </authorList>
    </citation>
    <scope>NUCLEOTIDE SEQUENCE [LARGE SCALE GENOMIC DNA]</scope>
    <source>
        <strain evidence="3">HC45</strain>
    </source>
</reference>